<evidence type="ECO:0000256" key="1">
    <source>
        <dbReference type="ARBA" id="ARBA00006484"/>
    </source>
</evidence>
<dbReference type="EMBL" id="CP015108">
    <property type="protein sequence ID" value="ARF12792.1"/>
    <property type="molecule type" value="Genomic_DNA"/>
</dbReference>
<reference evidence="4 5" key="1">
    <citation type="submission" date="2016-04" db="EMBL/GenBank/DDBJ databases">
        <title>Comparative Genomics and Epigenetics of Sporosarcina ureae.</title>
        <authorList>
            <person name="Oliver A.S."/>
            <person name="Cooper K.K."/>
        </authorList>
    </citation>
    <scope>NUCLEOTIDE SEQUENCE [LARGE SCALE GENOMIC DNA]</scope>
    <source>
        <strain evidence="4 5">S204</strain>
    </source>
</reference>
<dbReference type="InterPro" id="IPR020904">
    <property type="entry name" value="Sc_DH/Rdtase_CS"/>
</dbReference>
<dbReference type="PANTHER" id="PTHR44196">
    <property type="entry name" value="DEHYDROGENASE/REDUCTASE SDR FAMILY MEMBER 7B"/>
    <property type="match status" value="1"/>
</dbReference>
<evidence type="ECO:0000313" key="4">
    <source>
        <dbReference type="EMBL" id="ARF12792.1"/>
    </source>
</evidence>
<protein>
    <submittedName>
        <fullName evidence="4">Oxidoreductase</fullName>
    </submittedName>
</protein>
<dbReference type="PRINTS" id="PR00081">
    <property type="entry name" value="GDHRDH"/>
</dbReference>
<organism evidence="4 5">
    <name type="scientific">Sporosarcina ureae</name>
    <dbReference type="NCBI Taxonomy" id="1571"/>
    <lineage>
        <taxon>Bacteria</taxon>
        <taxon>Bacillati</taxon>
        <taxon>Bacillota</taxon>
        <taxon>Bacilli</taxon>
        <taxon>Bacillales</taxon>
        <taxon>Caryophanaceae</taxon>
        <taxon>Sporosarcina</taxon>
    </lineage>
</organism>
<dbReference type="PRINTS" id="PR00080">
    <property type="entry name" value="SDRFAMILY"/>
</dbReference>
<dbReference type="PROSITE" id="PS00061">
    <property type="entry name" value="ADH_SHORT"/>
    <property type="match status" value="1"/>
</dbReference>
<keyword evidence="5" id="KW-1185">Reference proteome</keyword>
<dbReference type="Pfam" id="PF00106">
    <property type="entry name" value="adh_short"/>
    <property type="match status" value="1"/>
</dbReference>
<dbReference type="PANTHER" id="PTHR44196:SF1">
    <property type="entry name" value="DEHYDROGENASE_REDUCTASE SDR FAMILY MEMBER 7B"/>
    <property type="match status" value="1"/>
</dbReference>
<proteinExistence type="inferred from homology"/>
<sequence>MSASKTVLITGATSGIGFELAKRLAVSNEYRVIATGRNTKALEELRVLGVEGYCADLRDTKQLDWLVSCIGTPDLIVFSAGVGKFHLAHETTDEDTSAMLETNVLVPMQLTARVVPAMIERKHGHLVYIGSQAGKVATPKTSVYAATKHALIGYTNAVRMEVAPYDVDVSVIHPGPIDTPFIELADVTGGYKQAMGSQLLSVDTVVRAVMETIERPKREVNLPKITGLTSRLYALAPSVVETIGKPFFYKK</sequence>
<dbReference type="InterPro" id="IPR002347">
    <property type="entry name" value="SDR_fam"/>
</dbReference>
<gene>
    <name evidence="4" type="ORF">SporoS204_00565</name>
</gene>
<evidence type="ECO:0000256" key="2">
    <source>
        <dbReference type="ARBA" id="ARBA00023002"/>
    </source>
</evidence>
<evidence type="ECO:0000313" key="5">
    <source>
        <dbReference type="Proteomes" id="UP000192486"/>
    </source>
</evidence>
<evidence type="ECO:0000256" key="3">
    <source>
        <dbReference type="RuleBase" id="RU000363"/>
    </source>
</evidence>
<accession>A0ABM6JRP4</accession>
<dbReference type="InterPro" id="IPR036291">
    <property type="entry name" value="NAD(P)-bd_dom_sf"/>
</dbReference>
<keyword evidence="2" id="KW-0560">Oxidoreductase</keyword>
<dbReference type="Proteomes" id="UP000192486">
    <property type="component" value="Chromosome"/>
</dbReference>
<dbReference type="RefSeq" id="WP_029054594.1">
    <property type="nucleotide sequence ID" value="NZ_CP015108.1"/>
</dbReference>
<dbReference type="Gene3D" id="3.40.50.720">
    <property type="entry name" value="NAD(P)-binding Rossmann-like Domain"/>
    <property type="match status" value="1"/>
</dbReference>
<comment type="similarity">
    <text evidence="1 3">Belongs to the short-chain dehydrogenases/reductases (SDR) family.</text>
</comment>
<dbReference type="SUPFAM" id="SSF51735">
    <property type="entry name" value="NAD(P)-binding Rossmann-fold domains"/>
    <property type="match status" value="1"/>
</dbReference>
<name>A0ABM6JRP4_SPOUR</name>